<dbReference type="RefSeq" id="WP_088352564.1">
    <property type="nucleotide sequence ID" value="NZ_CP061813.1"/>
</dbReference>
<dbReference type="SUPFAM" id="SSF63829">
    <property type="entry name" value="Calcium-dependent phosphotriesterase"/>
    <property type="match status" value="2"/>
</dbReference>
<dbReference type="Proteomes" id="UP000516764">
    <property type="component" value="Chromosome"/>
</dbReference>
<dbReference type="OrthoDB" id="358279at2"/>
<name>A0A7L8ACW9_9FLAO</name>
<keyword evidence="1" id="KW-0597">Phosphoprotein</keyword>
<evidence type="ECO:0000313" key="3">
    <source>
        <dbReference type="Proteomes" id="UP000516764"/>
    </source>
</evidence>
<dbReference type="AlphaFoldDB" id="A0A7L8ACW9"/>
<sequence>MKIDTLTLKLICFTLFIGFYTSCNSQKKNAKVEKIIENTTQIADYVVSIFEDSKNNLWFGTLEKGIAKYDGKKLTFLTTNNGLPSNRVVCVVEDNNGFLWFGTGAGLSKYNGKTFTNYSKKDGLCSDAISNLIIDSKGTLWVGTWNGVCTFNGDTFTNFTLPKPIIKTTPNKDTENWITQIMEDSKGNMWFGKDGYGASKFNGKSFAHFTKKDGLFSNNVQEITEDKNGDIWFGTRVAEKDNADPNKRFGKGGVQKYEDSKFINFPEIKGFTKNDVYQIFKDRTNNLWISTLKNGLYMFDGKTFKNYKILKSTMSVLKDRNGTIWLGCAGGLYRINGEEIVNVTTNGPWK</sequence>
<dbReference type="KEGG" id="phal:H9I45_10960"/>
<accession>A0A7L8ACW9</accession>
<dbReference type="GO" id="GO:0000155">
    <property type="term" value="F:phosphorelay sensor kinase activity"/>
    <property type="evidence" value="ECO:0007669"/>
    <property type="project" value="TreeGrafter"/>
</dbReference>
<keyword evidence="3" id="KW-1185">Reference proteome</keyword>
<dbReference type="PANTHER" id="PTHR43547:SF2">
    <property type="entry name" value="HYBRID SIGNAL TRANSDUCTION HISTIDINE KINASE C"/>
    <property type="match status" value="1"/>
</dbReference>
<protein>
    <recommendedName>
        <fullName evidence="4">Two component regulator with propeller domain</fullName>
    </recommendedName>
</protein>
<evidence type="ECO:0008006" key="4">
    <source>
        <dbReference type="Google" id="ProtNLM"/>
    </source>
</evidence>
<dbReference type="PANTHER" id="PTHR43547">
    <property type="entry name" value="TWO-COMPONENT HISTIDINE KINASE"/>
    <property type="match status" value="1"/>
</dbReference>
<reference evidence="2 3" key="1">
    <citation type="journal article" date="2016" name="Int. J. Syst. Evol. Microbiol.">
        <title>Polaribacter haliotis sp. nov., isolated from the gut of abalone Haliotis discus hannai.</title>
        <authorList>
            <person name="Kim Y.O."/>
            <person name="Park I.S."/>
            <person name="Park S."/>
            <person name="Nam B.H."/>
            <person name="Park J.M."/>
            <person name="Kim D.G."/>
            <person name="Yoon J.H."/>
        </authorList>
    </citation>
    <scope>NUCLEOTIDE SEQUENCE [LARGE SCALE GENOMIC DNA]</scope>
    <source>
        <strain evidence="2 3">KCTC 52418</strain>
    </source>
</reference>
<evidence type="ECO:0000256" key="1">
    <source>
        <dbReference type="ARBA" id="ARBA00022553"/>
    </source>
</evidence>
<dbReference type="InterPro" id="IPR015943">
    <property type="entry name" value="WD40/YVTN_repeat-like_dom_sf"/>
</dbReference>
<evidence type="ECO:0000313" key="2">
    <source>
        <dbReference type="EMBL" id="QOD59868.1"/>
    </source>
</evidence>
<gene>
    <name evidence="2" type="ORF">H9I45_10960</name>
</gene>
<dbReference type="Gene3D" id="2.130.10.10">
    <property type="entry name" value="YVTN repeat-like/Quinoprotein amine dehydrogenase"/>
    <property type="match status" value="4"/>
</dbReference>
<dbReference type="InterPro" id="IPR011110">
    <property type="entry name" value="Reg_prop"/>
</dbReference>
<dbReference type="EMBL" id="CP061813">
    <property type="protein sequence ID" value="QOD59868.1"/>
    <property type="molecule type" value="Genomic_DNA"/>
</dbReference>
<organism evidence="2 3">
    <name type="scientific">Polaribacter haliotis</name>
    <dbReference type="NCBI Taxonomy" id="1888915"/>
    <lineage>
        <taxon>Bacteria</taxon>
        <taxon>Pseudomonadati</taxon>
        <taxon>Bacteroidota</taxon>
        <taxon>Flavobacteriia</taxon>
        <taxon>Flavobacteriales</taxon>
        <taxon>Flavobacteriaceae</taxon>
    </lineage>
</organism>
<dbReference type="Pfam" id="PF07494">
    <property type="entry name" value="Reg_prop"/>
    <property type="match status" value="6"/>
</dbReference>
<proteinExistence type="predicted"/>